<feature type="domain" description="Response regulatory" evidence="4">
    <location>
        <begin position="30"/>
        <end position="145"/>
    </location>
</feature>
<sequence length="160" mass="17218">MVAPAARIAARRRQVANNEGGDKRIGPPKRAIIADDDADHRRLLASVIRRAGFEVLEAQNGEELLDMYDGQHPPDVIVTDLMMPRVSGFGVIEKLRDLESSVPIVLVSAVGDDNMDILARDLGAAAMVHKPFDFAVLRDLVVRIAHGAGGTSAATNTTTR</sequence>
<accession>A0ABZ2KKS2</accession>
<keyword evidence="6" id="KW-1185">Reference proteome</keyword>
<dbReference type="SMART" id="SM00448">
    <property type="entry name" value="REC"/>
    <property type="match status" value="1"/>
</dbReference>
<reference evidence="5 6" key="1">
    <citation type="submission" date="2021-12" db="EMBL/GenBank/DDBJ databases">
        <title>Discovery of the Pendulisporaceae a myxobacterial family with distinct sporulation behavior and unique specialized metabolism.</title>
        <authorList>
            <person name="Garcia R."/>
            <person name="Popoff A."/>
            <person name="Bader C.D."/>
            <person name="Loehr J."/>
            <person name="Walesch S."/>
            <person name="Walt C."/>
            <person name="Boldt J."/>
            <person name="Bunk B."/>
            <person name="Haeckl F.J.F.P.J."/>
            <person name="Gunesch A.P."/>
            <person name="Birkelbach J."/>
            <person name="Nuebel U."/>
            <person name="Pietschmann T."/>
            <person name="Bach T."/>
            <person name="Mueller R."/>
        </authorList>
    </citation>
    <scope>NUCLEOTIDE SEQUENCE [LARGE SCALE GENOMIC DNA]</scope>
    <source>
        <strain evidence="5 6">MSr12523</strain>
    </source>
</reference>
<dbReference type="InterPro" id="IPR011006">
    <property type="entry name" value="CheY-like_superfamily"/>
</dbReference>
<dbReference type="Pfam" id="PF00072">
    <property type="entry name" value="Response_reg"/>
    <property type="match status" value="1"/>
</dbReference>
<evidence type="ECO:0000259" key="4">
    <source>
        <dbReference type="PROSITE" id="PS50110"/>
    </source>
</evidence>
<dbReference type="Gene3D" id="3.40.50.2300">
    <property type="match status" value="1"/>
</dbReference>
<proteinExistence type="predicted"/>
<dbReference type="InterPro" id="IPR001789">
    <property type="entry name" value="Sig_transdc_resp-reg_receiver"/>
</dbReference>
<dbReference type="PANTHER" id="PTHR44591:SF14">
    <property type="entry name" value="PROTEIN PILG"/>
    <property type="match status" value="1"/>
</dbReference>
<feature type="modified residue" description="4-aspartylphosphate" evidence="3">
    <location>
        <position position="80"/>
    </location>
</feature>
<evidence type="ECO:0000313" key="5">
    <source>
        <dbReference type="EMBL" id="WXA96966.1"/>
    </source>
</evidence>
<dbReference type="SUPFAM" id="SSF52172">
    <property type="entry name" value="CheY-like"/>
    <property type="match status" value="1"/>
</dbReference>
<gene>
    <name evidence="5" type="ORF">LZC95_08970</name>
</gene>
<name>A0ABZ2KKS2_9BACT</name>
<evidence type="ECO:0000256" key="2">
    <source>
        <dbReference type="ARBA" id="ARBA00023012"/>
    </source>
</evidence>
<keyword evidence="2" id="KW-0902">Two-component regulatory system</keyword>
<dbReference type="PROSITE" id="PS50110">
    <property type="entry name" value="RESPONSE_REGULATORY"/>
    <property type="match status" value="1"/>
</dbReference>
<evidence type="ECO:0000256" key="1">
    <source>
        <dbReference type="ARBA" id="ARBA00022553"/>
    </source>
</evidence>
<evidence type="ECO:0000256" key="3">
    <source>
        <dbReference type="PROSITE-ProRule" id="PRU00169"/>
    </source>
</evidence>
<dbReference type="CDD" id="cd00156">
    <property type="entry name" value="REC"/>
    <property type="match status" value="1"/>
</dbReference>
<organism evidence="5 6">
    <name type="scientific">Pendulispora brunnea</name>
    <dbReference type="NCBI Taxonomy" id="2905690"/>
    <lineage>
        <taxon>Bacteria</taxon>
        <taxon>Pseudomonadati</taxon>
        <taxon>Myxococcota</taxon>
        <taxon>Myxococcia</taxon>
        <taxon>Myxococcales</taxon>
        <taxon>Sorangiineae</taxon>
        <taxon>Pendulisporaceae</taxon>
        <taxon>Pendulispora</taxon>
    </lineage>
</organism>
<dbReference type="RefSeq" id="WP_394847583.1">
    <property type="nucleotide sequence ID" value="NZ_CP089982.1"/>
</dbReference>
<dbReference type="Proteomes" id="UP001379533">
    <property type="component" value="Chromosome"/>
</dbReference>
<evidence type="ECO:0000313" key="6">
    <source>
        <dbReference type="Proteomes" id="UP001379533"/>
    </source>
</evidence>
<keyword evidence="1 3" id="KW-0597">Phosphoprotein</keyword>
<dbReference type="EMBL" id="CP089982">
    <property type="protein sequence ID" value="WXA96966.1"/>
    <property type="molecule type" value="Genomic_DNA"/>
</dbReference>
<dbReference type="InterPro" id="IPR050595">
    <property type="entry name" value="Bact_response_regulator"/>
</dbReference>
<protein>
    <submittedName>
        <fullName evidence="5">Response regulator</fullName>
    </submittedName>
</protein>
<dbReference type="PANTHER" id="PTHR44591">
    <property type="entry name" value="STRESS RESPONSE REGULATOR PROTEIN 1"/>
    <property type="match status" value="1"/>
</dbReference>